<accession>A0ACC2E278</accession>
<keyword evidence="2" id="KW-1185">Reference proteome</keyword>
<protein>
    <submittedName>
        <fullName evidence="1">Uncharacterized protein</fullName>
    </submittedName>
</protein>
<name>A0ACC2E278_DIPCM</name>
<evidence type="ECO:0000313" key="1">
    <source>
        <dbReference type="EMBL" id="KAJ7560512.1"/>
    </source>
</evidence>
<gene>
    <name evidence="1" type="ORF">O6H91_04G133200</name>
</gene>
<evidence type="ECO:0000313" key="2">
    <source>
        <dbReference type="Proteomes" id="UP001162992"/>
    </source>
</evidence>
<proteinExistence type="predicted"/>
<organism evidence="1 2">
    <name type="scientific">Diphasiastrum complanatum</name>
    <name type="common">Issler's clubmoss</name>
    <name type="synonym">Lycopodium complanatum</name>
    <dbReference type="NCBI Taxonomy" id="34168"/>
    <lineage>
        <taxon>Eukaryota</taxon>
        <taxon>Viridiplantae</taxon>
        <taxon>Streptophyta</taxon>
        <taxon>Embryophyta</taxon>
        <taxon>Tracheophyta</taxon>
        <taxon>Lycopodiopsida</taxon>
        <taxon>Lycopodiales</taxon>
        <taxon>Lycopodiaceae</taxon>
        <taxon>Lycopodioideae</taxon>
        <taxon>Diphasiastrum</taxon>
    </lineage>
</organism>
<comment type="caution">
    <text evidence="1">The sequence shown here is derived from an EMBL/GenBank/DDBJ whole genome shotgun (WGS) entry which is preliminary data.</text>
</comment>
<dbReference type="EMBL" id="CM055095">
    <property type="protein sequence ID" value="KAJ7560512.1"/>
    <property type="molecule type" value="Genomic_DNA"/>
</dbReference>
<reference evidence="2" key="1">
    <citation type="journal article" date="2024" name="Proc. Natl. Acad. Sci. U.S.A.">
        <title>Extraordinary preservation of gene collinearity over three hundred million years revealed in homosporous lycophytes.</title>
        <authorList>
            <person name="Li C."/>
            <person name="Wickell D."/>
            <person name="Kuo L.Y."/>
            <person name="Chen X."/>
            <person name="Nie B."/>
            <person name="Liao X."/>
            <person name="Peng D."/>
            <person name="Ji J."/>
            <person name="Jenkins J."/>
            <person name="Williams M."/>
            <person name="Shu S."/>
            <person name="Plott C."/>
            <person name="Barry K."/>
            <person name="Rajasekar S."/>
            <person name="Grimwood J."/>
            <person name="Han X."/>
            <person name="Sun S."/>
            <person name="Hou Z."/>
            <person name="He W."/>
            <person name="Dai G."/>
            <person name="Sun C."/>
            <person name="Schmutz J."/>
            <person name="Leebens-Mack J.H."/>
            <person name="Li F.W."/>
            <person name="Wang L."/>
        </authorList>
    </citation>
    <scope>NUCLEOTIDE SEQUENCE [LARGE SCALE GENOMIC DNA]</scope>
    <source>
        <strain evidence="2">cv. PW_Plant_1</strain>
    </source>
</reference>
<sequence length="143" mass="16220">MLLVPPLPALIFGNDISTFNSLPSILAGDFNMYLHPYEGPNCITFAERLDWNGLVDDFNFTDAISLYNSPRLHSWDNGRPPPFYTFAELIDFTYPIMVTGLEIYLAITSLLFLSLTIFLLPFILIFSPSSPSRDICIMNNFLL</sequence>
<dbReference type="Proteomes" id="UP001162992">
    <property type="component" value="Chromosome 4"/>
</dbReference>